<organism evidence="3 4">
    <name type="scientific">Gossypium arboreum</name>
    <name type="common">Tree cotton</name>
    <name type="synonym">Gossypium nanking</name>
    <dbReference type="NCBI Taxonomy" id="29729"/>
    <lineage>
        <taxon>Eukaryota</taxon>
        <taxon>Viridiplantae</taxon>
        <taxon>Streptophyta</taxon>
        <taxon>Embryophyta</taxon>
        <taxon>Tracheophyta</taxon>
        <taxon>Spermatophyta</taxon>
        <taxon>Magnoliopsida</taxon>
        <taxon>eudicotyledons</taxon>
        <taxon>Gunneridae</taxon>
        <taxon>Pentapetalae</taxon>
        <taxon>rosids</taxon>
        <taxon>malvids</taxon>
        <taxon>Malvales</taxon>
        <taxon>Malvaceae</taxon>
        <taxon>Malvoideae</taxon>
        <taxon>Gossypium</taxon>
    </lineage>
</organism>
<evidence type="ECO:0000256" key="1">
    <source>
        <dbReference type="SAM" id="SignalP"/>
    </source>
</evidence>
<feature type="domain" description="RNase H type-1" evidence="2">
    <location>
        <begin position="11"/>
        <end position="49"/>
    </location>
</feature>
<evidence type="ECO:0000313" key="3">
    <source>
        <dbReference type="EMBL" id="KAK5784123.1"/>
    </source>
</evidence>
<name>A0ABR0N1C0_GOSAR</name>
<gene>
    <name evidence="3" type="ORF">PVK06_038641</name>
</gene>
<dbReference type="InterPro" id="IPR002156">
    <property type="entry name" value="RNaseH_domain"/>
</dbReference>
<evidence type="ECO:0000259" key="2">
    <source>
        <dbReference type="Pfam" id="PF13456"/>
    </source>
</evidence>
<reference evidence="3 4" key="1">
    <citation type="submission" date="2023-03" db="EMBL/GenBank/DDBJ databases">
        <title>WGS of Gossypium arboreum.</title>
        <authorList>
            <person name="Yu D."/>
        </authorList>
    </citation>
    <scope>NUCLEOTIDE SEQUENCE [LARGE SCALE GENOMIC DNA]</scope>
    <source>
        <tissue evidence="3">Leaf</tissue>
    </source>
</reference>
<feature type="signal peptide" evidence="1">
    <location>
        <begin position="1"/>
        <end position="21"/>
    </location>
</feature>
<dbReference type="Pfam" id="PF13456">
    <property type="entry name" value="RVT_3"/>
    <property type="match status" value="1"/>
</dbReference>
<evidence type="ECO:0000313" key="4">
    <source>
        <dbReference type="Proteomes" id="UP001358586"/>
    </source>
</evidence>
<sequence>MAWQQWHQEGLFGILLAELWGAFDGLDQAWKIGGHQVILELDCIASVQQGLGGGGGAYVQRRK</sequence>
<keyword evidence="1" id="KW-0732">Signal</keyword>
<accession>A0ABR0N1C0</accession>
<comment type="caution">
    <text evidence="3">The sequence shown here is derived from an EMBL/GenBank/DDBJ whole genome shotgun (WGS) entry which is preliminary data.</text>
</comment>
<protein>
    <recommendedName>
        <fullName evidence="2">RNase H type-1 domain-containing protein</fullName>
    </recommendedName>
</protein>
<dbReference type="EMBL" id="JARKNE010000011">
    <property type="protein sequence ID" value="KAK5784123.1"/>
    <property type="molecule type" value="Genomic_DNA"/>
</dbReference>
<dbReference type="Proteomes" id="UP001358586">
    <property type="component" value="Chromosome 11"/>
</dbReference>
<keyword evidence="4" id="KW-1185">Reference proteome</keyword>
<proteinExistence type="predicted"/>
<feature type="chain" id="PRO_5045200411" description="RNase H type-1 domain-containing protein" evidence="1">
    <location>
        <begin position="22"/>
        <end position="63"/>
    </location>
</feature>